<gene>
    <name evidence="11" type="ORF">H8D24_01460</name>
</gene>
<comment type="caution">
    <text evidence="11">The sequence shown here is derived from an EMBL/GenBank/DDBJ whole genome shotgun (WGS) entry which is preliminary data.</text>
</comment>
<evidence type="ECO:0000313" key="12">
    <source>
        <dbReference type="Proteomes" id="UP000654401"/>
    </source>
</evidence>
<dbReference type="Pfam" id="PF00155">
    <property type="entry name" value="Aminotran_1_2"/>
    <property type="match status" value="1"/>
</dbReference>
<dbReference type="SUPFAM" id="SSF53383">
    <property type="entry name" value="PLP-dependent transferases"/>
    <property type="match status" value="1"/>
</dbReference>
<proteinExistence type="predicted"/>
<dbReference type="UniPathway" id="UPA00148"/>
<dbReference type="InterPro" id="IPR015422">
    <property type="entry name" value="PyrdxlP-dep_Trfase_small"/>
</dbReference>
<sequence length="338" mass="37688">MDRANHPQHGGNRRYWAERYGFHESEMVDLSTGINPHGWSVPAIPAEVWQRLPESDTDLLKIAADYYGTETLLPVAGSQAAIQTLPRLRTFSRVAVLDPSYSEHMRGWELAGHEVLKIGSDQIESLLPGLDVLVLVNPNNPTGELFSREELLRWHQQLADRGGWLVVDEAFMDATPEHSLCMLDRPRTGLIILRSLGKFFGLAGIRSGFVFATPIFLERMERLLGPWSLSHPAQWATKQVLCDHSWQSEMRDRLVVESGRLSELLRSAGLSPEGGSSLFQWLTTPQAAAITNSLAEQGVLIRLFKESSSIRFGLPGSANEWERLESALSGAELLRDVA</sequence>
<evidence type="ECO:0000256" key="6">
    <source>
        <dbReference type="ARBA" id="ARBA00022898"/>
    </source>
</evidence>
<comment type="cofactor">
    <cofactor evidence="1">
        <name>pyridoxal 5'-phosphate</name>
        <dbReference type="ChEBI" id="CHEBI:597326"/>
    </cofactor>
</comment>
<keyword evidence="7 11" id="KW-0456">Lyase</keyword>
<dbReference type="PANTHER" id="PTHR42885">
    <property type="entry name" value="HISTIDINOL-PHOSPHATE AMINOTRANSFERASE-RELATED"/>
    <property type="match status" value="1"/>
</dbReference>
<dbReference type="Proteomes" id="UP000654401">
    <property type="component" value="Unassembled WGS sequence"/>
</dbReference>
<evidence type="ECO:0000256" key="7">
    <source>
        <dbReference type="ARBA" id="ARBA00023239"/>
    </source>
</evidence>
<evidence type="ECO:0000313" key="11">
    <source>
        <dbReference type="EMBL" id="MBC8519063.1"/>
    </source>
</evidence>
<dbReference type="InterPro" id="IPR004839">
    <property type="entry name" value="Aminotransferase_I/II_large"/>
</dbReference>
<dbReference type="PANTHER" id="PTHR42885:SF1">
    <property type="entry name" value="THREONINE-PHOSPHATE DECARBOXYLASE"/>
    <property type="match status" value="1"/>
</dbReference>
<dbReference type="EMBL" id="JACNFK010000015">
    <property type="protein sequence ID" value="MBC8519063.1"/>
    <property type="molecule type" value="Genomic_DNA"/>
</dbReference>
<dbReference type="CDD" id="cd00609">
    <property type="entry name" value="AAT_like"/>
    <property type="match status" value="1"/>
</dbReference>
<comment type="catalytic activity">
    <reaction evidence="9">
        <text>O-phospho-L-threonine + H(+) = (R)-1-aminopropan-2-yl phosphate + CO2</text>
        <dbReference type="Rhea" id="RHEA:11492"/>
        <dbReference type="ChEBI" id="CHEBI:15378"/>
        <dbReference type="ChEBI" id="CHEBI:16526"/>
        <dbReference type="ChEBI" id="CHEBI:58563"/>
        <dbReference type="ChEBI" id="CHEBI:58675"/>
        <dbReference type="EC" id="4.1.1.81"/>
    </reaction>
</comment>
<dbReference type="NCBIfam" id="TIGR01140">
    <property type="entry name" value="L_thr_O3P_dcar"/>
    <property type="match status" value="1"/>
</dbReference>
<evidence type="ECO:0000256" key="2">
    <source>
        <dbReference type="ARBA" id="ARBA00003444"/>
    </source>
</evidence>
<evidence type="ECO:0000256" key="5">
    <source>
        <dbReference type="ARBA" id="ARBA00022573"/>
    </source>
</evidence>
<dbReference type="AlphaFoldDB" id="A0A8J6TS10"/>
<reference evidence="11 12" key="1">
    <citation type="submission" date="2020-08" db="EMBL/GenBank/DDBJ databases">
        <title>Bridging the membrane lipid divide: bacteria of the FCB group superphylum have the potential to synthesize archaeal ether lipids.</title>
        <authorList>
            <person name="Villanueva L."/>
            <person name="Von Meijenfeldt F.A.B."/>
            <person name="Westbye A.B."/>
            <person name="Yadav S."/>
            <person name="Hopmans E.C."/>
            <person name="Dutilh B.E."/>
            <person name="Sinninghe Damste J.S."/>
        </authorList>
    </citation>
    <scope>NUCLEOTIDE SEQUENCE [LARGE SCALE GENOMIC DNA]</scope>
    <source>
        <strain evidence="11">NIOZ-UU100</strain>
    </source>
</reference>
<evidence type="ECO:0000256" key="4">
    <source>
        <dbReference type="ARBA" id="ARBA00012285"/>
    </source>
</evidence>
<evidence type="ECO:0000256" key="9">
    <source>
        <dbReference type="ARBA" id="ARBA00048531"/>
    </source>
</evidence>
<dbReference type="GO" id="GO:0009236">
    <property type="term" value="P:cobalamin biosynthetic process"/>
    <property type="evidence" value="ECO:0007669"/>
    <property type="project" value="UniProtKB-UniPathway"/>
</dbReference>
<dbReference type="InterPro" id="IPR015424">
    <property type="entry name" value="PyrdxlP-dep_Trfase"/>
</dbReference>
<accession>A0A8J6TS10</accession>
<feature type="domain" description="Aminotransferase class I/classII large" evidence="10">
    <location>
        <begin position="57"/>
        <end position="323"/>
    </location>
</feature>
<dbReference type="EC" id="4.1.1.81" evidence="4"/>
<comment type="function">
    <text evidence="2">Decarboxylates L-threonine-O-3-phosphate to yield (R)-1-amino-2-propanol O-2-phosphate, the precursor for the linkage between the nucleotide loop and the corrin ring in cobalamin.</text>
</comment>
<evidence type="ECO:0000256" key="8">
    <source>
        <dbReference type="ARBA" id="ARBA00029996"/>
    </source>
</evidence>
<evidence type="ECO:0000256" key="1">
    <source>
        <dbReference type="ARBA" id="ARBA00001933"/>
    </source>
</evidence>
<dbReference type="GO" id="GO:0030170">
    <property type="term" value="F:pyridoxal phosphate binding"/>
    <property type="evidence" value="ECO:0007669"/>
    <property type="project" value="InterPro"/>
</dbReference>
<dbReference type="Gene3D" id="3.40.640.10">
    <property type="entry name" value="Type I PLP-dependent aspartate aminotransferase-like (Major domain)"/>
    <property type="match status" value="1"/>
</dbReference>
<comment type="pathway">
    <text evidence="3">Cofactor biosynthesis; adenosylcobalamin biosynthesis.</text>
</comment>
<dbReference type="InterPro" id="IPR005860">
    <property type="entry name" value="CobD"/>
</dbReference>
<organism evidence="11 12">
    <name type="scientific">Candidatus Thiopontia autotrophica</name>
    <dbReference type="NCBI Taxonomy" id="2841688"/>
    <lineage>
        <taxon>Bacteria</taxon>
        <taxon>Pseudomonadati</taxon>
        <taxon>Pseudomonadota</taxon>
        <taxon>Gammaproteobacteria</taxon>
        <taxon>Candidatus Thiopontia</taxon>
    </lineage>
</organism>
<dbReference type="InterPro" id="IPR015421">
    <property type="entry name" value="PyrdxlP-dep_Trfase_major"/>
</dbReference>
<dbReference type="GO" id="GO:0048472">
    <property type="term" value="F:threonine-phosphate decarboxylase activity"/>
    <property type="evidence" value="ECO:0007669"/>
    <property type="project" value="UniProtKB-EC"/>
</dbReference>
<protein>
    <recommendedName>
        <fullName evidence="4">threonine-phosphate decarboxylase</fullName>
        <ecNumber evidence="4">4.1.1.81</ecNumber>
    </recommendedName>
    <alternativeName>
        <fullName evidence="8">L-threonine-O-3-phosphate decarboxylase</fullName>
    </alternativeName>
</protein>
<evidence type="ECO:0000259" key="10">
    <source>
        <dbReference type="Pfam" id="PF00155"/>
    </source>
</evidence>
<dbReference type="Gene3D" id="3.90.1150.10">
    <property type="entry name" value="Aspartate Aminotransferase, domain 1"/>
    <property type="match status" value="1"/>
</dbReference>
<evidence type="ECO:0000256" key="3">
    <source>
        <dbReference type="ARBA" id="ARBA00004953"/>
    </source>
</evidence>
<name>A0A8J6TS10_9GAMM</name>
<keyword evidence="6" id="KW-0663">Pyridoxal phosphate</keyword>
<keyword evidence="5" id="KW-0169">Cobalamin biosynthesis</keyword>